<evidence type="ECO:0000313" key="2">
    <source>
        <dbReference type="EMBL" id="CTQ66729.1"/>
    </source>
</evidence>
<protein>
    <recommendedName>
        <fullName evidence="4">DUF3299 domain-containing protein</fullName>
    </recommendedName>
</protein>
<name>A0A0M7ADZ9_9HYPH</name>
<dbReference type="InterPro" id="IPR021727">
    <property type="entry name" value="DUF3299"/>
</dbReference>
<feature type="chain" id="PRO_5009788001" description="DUF3299 domain-containing protein" evidence="1">
    <location>
        <begin position="20"/>
        <end position="247"/>
    </location>
</feature>
<accession>A0A0M7ADZ9</accession>
<keyword evidence="1" id="KW-0732">Signal</keyword>
<reference evidence="3" key="1">
    <citation type="submission" date="2015-07" db="EMBL/GenBank/DDBJ databases">
        <authorList>
            <person name="Rodrigo-Torres Lidia"/>
            <person name="Arahal R.David."/>
        </authorList>
    </citation>
    <scope>NUCLEOTIDE SEQUENCE [LARGE SCALE GENOMIC DNA]</scope>
    <source>
        <strain evidence="3">CECT 5096</strain>
    </source>
</reference>
<keyword evidence="3" id="KW-1185">Reference proteome</keyword>
<evidence type="ECO:0000313" key="3">
    <source>
        <dbReference type="Proteomes" id="UP000049983"/>
    </source>
</evidence>
<sequence>MRLCLCLVFLIGMLQPVWAATQVDWQDLIDRKVAEFEDPFTSLSVSELRSLGTVIRLRENLAKPDLATEDRIQIEDRLKRLEAKLAVSGIDVDWLLSQRKTIGRKRAKAAMAGNSNLDGKEIAIPGYVIPVLDADSEMSTSGYLVPERGMCSHMPAPDPNQMIRYTLATEWQADSVYEPVRLTGTLSIRPTKQEITLLDGQIEMIAVFDMTVTRVTPLAEQEPVSTTRSFLDFLKSKSQQQEAPANQ</sequence>
<dbReference type="OrthoDB" id="9812956at2"/>
<dbReference type="AlphaFoldDB" id="A0A0M7ADZ9"/>
<evidence type="ECO:0000256" key="1">
    <source>
        <dbReference type="SAM" id="SignalP"/>
    </source>
</evidence>
<dbReference type="STRING" id="311410.LA5095_02349"/>
<dbReference type="Pfam" id="PF11736">
    <property type="entry name" value="DUF3299"/>
    <property type="match status" value="1"/>
</dbReference>
<evidence type="ECO:0008006" key="4">
    <source>
        <dbReference type="Google" id="ProtNLM"/>
    </source>
</evidence>
<dbReference type="Proteomes" id="UP000049983">
    <property type="component" value="Unassembled WGS sequence"/>
</dbReference>
<organism evidence="2 3">
    <name type="scientific">Roseibium album</name>
    <dbReference type="NCBI Taxonomy" id="311410"/>
    <lineage>
        <taxon>Bacteria</taxon>
        <taxon>Pseudomonadati</taxon>
        <taxon>Pseudomonadota</taxon>
        <taxon>Alphaproteobacteria</taxon>
        <taxon>Hyphomicrobiales</taxon>
        <taxon>Stappiaceae</taxon>
        <taxon>Roseibium</taxon>
    </lineage>
</organism>
<dbReference type="EMBL" id="CXWC01000002">
    <property type="protein sequence ID" value="CTQ66729.1"/>
    <property type="molecule type" value="Genomic_DNA"/>
</dbReference>
<feature type="signal peptide" evidence="1">
    <location>
        <begin position="1"/>
        <end position="19"/>
    </location>
</feature>
<proteinExistence type="predicted"/>
<dbReference type="Gene3D" id="2.40.50.870">
    <property type="entry name" value="Protein of unknown function (DUF3299)"/>
    <property type="match status" value="1"/>
</dbReference>
<gene>
    <name evidence="2" type="ORF">LA5096_01206</name>
</gene>